<dbReference type="PANTHER" id="PTHR37679">
    <property type="entry name" value="ARMADILLO-LIKE HELICAL DOMAIN-CONTAINING PROTEIN 2"/>
    <property type="match status" value="1"/>
</dbReference>
<dbReference type="GeneTree" id="ENSGT00530000068834"/>
<sequence length="230" mass="26927">MAKSSCFCVRIWLNTCRCFVRLCQHLYNFWNVTVKRCFFKKQEEEFSSVESIFHKEKIVVFGQTLRDKSLPLEQRAQAAHKIGLLAFTGGLPASRFATEYMKEVANLLKNEETTPKVKILLIQSIACWCYLNPVSQKKAKHMQLIPILIKFFERRANSTNQREIDENRLVKFWTCYALSAMTCNNLSVVNELREHSALKYHLHELACDVWVGWPENFAEVLYFLIGLHRN</sequence>
<evidence type="ECO:0000313" key="2">
    <source>
        <dbReference type="Proteomes" id="UP000694414"/>
    </source>
</evidence>
<dbReference type="SUPFAM" id="SSF48371">
    <property type="entry name" value="ARM repeat"/>
    <property type="match status" value="1"/>
</dbReference>
<evidence type="ECO:0000313" key="1">
    <source>
        <dbReference type="Ensembl" id="ENSPSMP00000014748.1"/>
    </source>
</evidence>
<dbReference type="InterPro" id="IPR040268">
    <property type="entry name" value="ARMH2"/>
</dbReference>
<dbReference type="Ensembl" id="ENSPSMT00000017136.1">
    <property type="protein sequence ID" value="ENSPSMP00000014748.1"/>
    <property type="gene ID" value="ENSPSMG00000010585.1"/>
</dbReference>
<dbReference type="InterPro" id="IPR016024">
    <property type="entry name" value="ARM-type_fold"/>
</dbReference>
<dbReference type="AlphaFoldDB" id="A0A8C8ZGJ7"/>
<name>A0A8C8ZGJ7_PROSS</name>
<dbReference type="Proteomes" id="UP000694414">
    <property type="component" value="Unplaced"/>
</dbReference>
<gene>
    <name evidence="1" type="primary">ARMH2</name>
</gene>
<accession>A0A8C8ZGJ7</accession>
<dbReference type="Pfam" id="PF17822">
    <property type="entry name" value="ARMH2"/>
    <property type="match status" value="1"/>
</dbReference>
<reference evidence="1" key="2">
    <citation type="submission" date="2025-09" db="UniProtKB">
        <authorList>
            <consortium name="Ensembl"/>
        </authorList>
    </citation>
    <scope>IDENTIFICATION</scope>
</reference>
<dbReference type="PANTHER" id="PTHR37679:SF1">
    <property type="entry name" value="ARMADILLO-LIKE HELICAL DOMAIN-CONTAINING PROTEIN 2"/>
    <property type="match status" value="1"/>
</dbReference>
<organism evidence="1 2">
    <name type="scientific">Prolemur simus</name>
    <name type="common">Greater bamboo lemur</name>
    <name type="synonym">Hapalemur simus</name>
    <dbReference type="NCBI Taxonomy" id="1328070"/>
    <lineage>
        <taxon>Eukaryota</taxon>
        <taxon>Metazoa</taxon>
        <taxon>Chordata</taxon>
        <taxon>Craniata</taxon>
        <taxon>Vertebrata</taxon>
        <taxon>Euteleostomi</taxon>
        <taxon>Mammalia</taxon>
        <taxon>Eutheria</taxon>
        <taxon>Euarchontoglires</taxon>
        <taxon>Primates</taxon>
        <taxon>Strepsirrhini</taxon>
        <taxon>Lemuriformes</taxon>
        <taxon>Lemuridae</taxon>
        <taxon>Prolemur</taxon>
    </lineage>
</organism>
<keyword evidence="2" id="KW-1185">Reference proteome</keyword>
<reference evidence="1" key="1">
    <citation type="submission" date="2025-08" db="UniProtKB">
        <authorList>
            <consortium name="Ensembl"/>
        </authorList>
    </citation>
    <scope>IDENTIFICATION</scope>
</reference>
<proteinExistence type="predicted"/>
<protein>
    <submittedName>
        <fullName evidence="1">Armadillo like helical domain containing 2</fullName>
    </submittedName>
</protein>